<keyword evidence="4 9" id="KW-0812">Transmembrane</keyword>
<feature type="transmembrane region" description="Helical" evidence="9">
    <location>
        <begin position="40"/>
        <end position="62"/>
    </location>
</feature>
<evidence type="ECO:0000256" key="5">
    <source>
        <dbReference type="ARBA" id="ARBA00022927"/>
    </source>
</evidence>
<feature type="region of interest" description="Disordered" evidence="10">
    <location>
        <begin position="1"/>
        <end position="29"/>
    </location>
</feature>
<dbReference type="GO" id="GO:0016020">
    <property type="term" value="C:membrane"/>
    <property type="evidence" value="ECO:0007669"/>
    <property type="project" value="UniProtKB-SubCell"/>
</dbReference>
<comment type="similarity">
    <text evidence="8 9">Belongs to the SFT2 family.</text>
</comment>
<organism evidence="11 12">
    <name type="scientific">Pristionchus pacificus</name>
    <name type="common">Parasitic nematode worm</name>
    <dbReference type="NCBI Taxonomy" id="54126"/>
    <lineage>
        <taxon>Eukaryota</taxon>
        <taxon>Metazoa</taxon>
        <taxon>Ecdysozoa</taxon>
        <taxon>Nematoda</taxon>
        <taxon>Chromadorea</taxon>
        <taxon>Rhabditida</taxon>
        <taxon>Rhabditina</taxon>
        <taxon>Diplogasteromorpha</taxon>
        <taxon>Diplogasteroidea</taxon>
        <taxon>Neodiplogasteridae</taxon>
        <taxon>Pristionchus</taxon>
    </lineage>
</organism>
<evidence type="ECO:0000313" key="12">
    <source>
        <dbReference type="Proteomes" id="UP000005239"/>
    </source>
</evidence>
<sequence>MFSTLRTGNEEDVRSNEEGSSNQPNEAQTSSSYLDWDTRVYYFIGFFCLSIISSFCGSALLMSGKLTGFCVLTSLSSALSLIGTFFLSGPLNQLKRMADKSRWLASLLYIGAIAATLVSGSSLILFNGYDNIIGLRGNPPLAVIFVVLQYIAMAYYSLTYIPYG</sequence>
<feature type="transmembrane region" description="Helical" evidence="9">
    <location>
        <begin position="107"/>
        <end position="129"/>
    </location>
</feature>
<evidence type="ECO:0000256" key="10">
    <source>
        <dbReference type="SAM" id="MobiDB-lite"/>
    </source>
</evidence>
<keyword evidence="7 9" id="KW-0472">Membrane</keyword>
<comment type="function">
    <text evidence="1 9">May be involved in fusion of retrograde transport vesicles derived from an endocytic compartment with the Golgi complex.</text>
</comment>
<protein>
    <recommendedName>
        <fullName evidence="9">Vesicle transport protein</fullName>
    </recommendedName>
</protein>
<evidence type="ECO:0000256" key="3">
    <source>
        <dbReference type="ARBA" id="ARBA00022448"/>
    </source>
</evidence>
<dbReference type="InterPro" id="IPR011691">
    <property type="entry name" value="Vesicle_transpt_SFT2"/>
</dbReference>
<keyword evidence="5 9" id="KW-0653">Protein transport</keyword>
<feature type="compositionally biased region" description="Basic and acidic residues" evidence="10">
    <location>
        <begin position="8"/>
        <end position="17"/>
    </location>
</feature>
<keyword evidence="6 9" id="KW-1133">Transmembrane helix</keyword>
<evidence type="ECO:0000256" key="6">
    <source>
        <dbReference type="ARBA" id="ARBA00022989"/>
    </source>
</evidence>
<feature type="transmembrane region" description="Helical" evidence="9">
    <location>
        <begin position="69"/>
        <end position="87"/>
    </location>
</feature>
<accession>A0A8R1YRW7</accession>
<feature type="compositionally biased region" description="Polar residues" evidence="10">
    <location>
        <begin position="18"/>
        <end position="29"/>
    </location>
</feature>
<accession>A0A2A6BM51</accession>
<dbReference type="GO" id="GO:0015031">
    <property type="term" value="P:protein transport"/>
    <property type="evidence" value="ECO:0007669"/>
    <property type="project" value="UniProtKB-KW"/>
</dbReference>
<feature type="transmembrane region" description="Helical" evidence="9">
    <location>
        <begin position="141"/>
        <end position="163"/>
    </location>
</feature>
<evidence type="ECO:0000256" key="2">
    <source>
        <dbReference type="ARBA" id="ARBA00004141"/>
    </source>
</evidence>
<dbReference type="AlphaFoldDB" id="A0A2A6BM51"/>
<dbReference type="GO" id="GO:0005737">
    <property type="term" value="C:cytoplasm"/>
    <property type="evidence" value="ECO:0007669"/>
    <property type="project" value="UniProtKB-ARBA"/>
</dbReference>
<dbReference type="OrthoDB" id="73614at2759"/>
<dbReference type="PANTHER" id="PTHR23137">
    <property type="entry name" value="VESICLE TRANSPORT PROTEIN-RELATED"/>
    <property type="match status" value="1"/>
</dbReference>
<evidence type="ECO:0000256" key="8">
    <source>
        <dbReference type="ARBA" id="ARBA00025800"/>
    </source>
</evidence>
<proteinExistence type="inferred from homology"/>
<name>A0A2A6BM51_PRIPA</name>
<keyword evidence="12" id="KW-1185">Reference proteome</keyword>
<reference evidence="12" key="1">
    <citation type="journal article" date="2008" name="Nat. Genet.">
        <title>The Pristionchus pacificus genome provides a unique perspective on nematode lifestyle and parasitism.</title>
        <authorList>
            <person name="Dieterich C."/>
            <person name="Clifton S.W."/>
            <person name="Schuster L.N."/>
            <person name="Chinwalla A."/>
            <person name="Delehaunty K."/>
            <person name="Dinkelacker I."/>
            <person name="Fulton L."/>
            <person name="Fulton R."/>
            <person name="Godfrey J."/>
            <person name="Minx P."/>
            <person name="Mitreva M."/>
            <person name="Roeseler W."/>
            <person name="Tian H."/>
            <person name="Witte H."/>
            <person name="Yang S.P."/>
            <person name="Wilson R.K."/>
            <person name="Sommer R.J."/>
        </authorList>
    </citation>
    <scope>NUCLEOTIDE SEQUENCE [LARGE SCALE GENOMIC DNA]</scope>
    <source>
        <strain evidence="12">PS312</strain>
    </source>
</reference>
<dbReference type="PANTHER" id="PTHR23137:SF6">
    <property type="entry name" value="VESICLE TRANSPORT PROTEIN"/>
    <property type="match status" value="1"/>
</dbReference>
<evidence type="ECO:0000256" key="7">
    <source>
        <dbReference type="ARBA" id="ARBA00023136"/>
    </source>
</evidence>
<dbReference type="Pfam" id="PF04178">
    <property type="entry name" value="Got1"/>
    <property type="match status" value="1"/>
</dbReference>
<reference evidence="11" key="2">
    <citation type="submission" date="2022-06" db="UniProtKB">
        <authorList>
            <consortium name="EnsemblMetazoa"/>
        </authorList>
    </citation>
    <scope>IDENTIFICATION</scope>
    <source>
        <strain evidence="11">PS312</strain>
    </source>
</reference>
<dbReference type="GO" id="GO:0016192">
    <property type="term" value="P:vesicle-mediated transport"/>
    <property type="evidence" value="ECO:0007669"/>
    <property type="project" value="InterPro"/>
</dbReference>
<evidence type="ECO:0000256" key="1">
    <source>
        <dbReference type="ARBA" id="ARBA00003566"/>
    </source>
</evidence>
<evidence type="ECO:0000313" key="11">
    <source>
        <dbReference type="EnsemblMetazoa" id="PPA35659.1"/>
    </source>
</evidence>
<dbReference type="EnsemblMetazoa" id="PPA35659.1">
    <property type="protein sequence ID" value="PPA35659.1"/>
    <property type="gene ID" value="WBGene00274028"/>
</dbReference>
<comment type="subcellular location">
    <subcellularLocation>
        <location evidence="2 9">Membrane</location>
        <topology evidence="2 9">Multi-pass membrane protein</topology>
    </subcellularLocation>
</comment>
<dbReference type="InterPro" id="IPR007305">
    <property type="entry name" value="Vesicle_transpt_Got1/SFT2"/>
</dbReference>
<keyword evidence="3 9" id="KW-0813">Transport</keyword>
<dbReference type="Proteomes" id="UP000005239">
    <property type="component" value="Unassembled WGS sequence"/>
</dbReference>
<gene>
    <name evidence="11" type="primary">WBGene00274028</name>
</gene>
<evidence type="ECO:0000256" key="4">
    <source>
        <dbReference type="ARBA" id="ARBA00022692"/>
    </source>
</evidence>
<evidence type="ECO:0000256" key="9">
    <source>
        <dbReference type="RuleBase" id="RU363111"/>
    </source>
</evidence>
<dbReference type="GO" id="GO:0012505">
    <property type="term" value="C:endomembrane system"/>
    <property type="evidence" value="ECO:0007669"/>
    <property type="project" value="UniProtKB-ARBA"/>
</dbReference>